<comment type="caution">
    <text evidence="2">The sequence shown here is derived from an EMBL/GenBank/DDBJ whole genome shotgun (WGS) entry which is preliminary data.</text>
</comment>
<evidence type="ECO:0000313" key="3">
    <source>
        <dbReference type="Proteomes" id="UP000266677"/>
    </source>
</evidence>
<dbReference type="EMBL" id="QZFU01000041">
    <property type="protein sequence ID" value="RJO69993.1"/>
    <property type="molecule type" value="Genomic_DNA"/>
</dbReference>
<gene>
    <name evidence="2" type="ORF">D5S18_29430</name>
</gene>
<evidence type="ECO:0000313" key="2">
    <source>
        <dbReference type="EMBL" id="RJO69993.1"/>
    </source>
</evidence>
<keyword evidence="1" id="KW-0472">Membrane</keyword>
<keyword evidence="3" id="KW-1185">Reference proteome</keyword>
<accession>A0A3A4K9Y1</accession>
<proteinExistence type="predicted"/>
<evidence type="ECO:0000256" key="1">
    <source>
        <dbReference type="SAM" id="Phobius"/>
    </source>
</evidence>
<keyword evidence="1" id="KW-1133">Transmembrane helix</keyword>
<dbReference type="AlphaFoldDB" id="A0A3A4K9Y1"/>
<reference evidence="2 3" key="1">
    <citation type="submission" date="2018-09" db="EMBL/GenBank/DDBJ databases">
        <title>YIM PH21274 draft genome.</title>
        <authorList>
            <person name="Miao C."/>
        </authorList>
    </citation>
    <scope>NUCLEOTIDE SEQUENCE [LARGE SCALE GENOMIC DNA]</scope>
    <source>
        <strain evidence="2 3">YIM PH 21724</strain>
    </source>
</reference>
<name>A0A3A4K9Y1_9NOCA</name>
<dbReference type="Proteomes" id="UP000266677">
    <property type="component" value="Unassembled WGS sequence"/>
</dbReference>
<keyword evidence="1" id="KW-0812">Transmembrane</keyword>
<sequence>MVEIVAATHGDILQEHPARAILDESRPNANGALRAVTTTRGADSRRVAGFVLGWAVGVLVGWAAGWVWETAVCR</sequence>
<dbReference type="RefSeq" id="WP_120044360.1">
    <property type="nucleotide sequence ID" value="NZ_QZFU01000041.1"/>
</dbReference>
<organism evidence="2 3">
    <name type="scientific">Nocardia panacis</name>
    <dbReference type="NCBI Taxonomy" id="2340916"/>
    <lineage>
        <taxon>Bacteria</taxon>
        <taxon>Bacillati</taxon>
        <taxon>Actinomycetota</taxon>
        <taxon>Actinomycetes</taxon>
        <taxon>Mycobacteriales</taxon>
        <taxon>Nocardiaceae</taxon>
        <taxon>Nocardia</taxon>
    </lineage>
</organism>
<protein>
    <submittedName>
        <fullName evidence="2">Uncharacterized protein</fullName>
    </submittedName>
</protein>
<feature type="transmembrane region" description="Helical" evidence="1">
    <location>
        <begin position="47"/>
        <end position="68"/>
    </location>
</feature>